<comment type="similarity">
    <text evidence="2">Belongs to the acyl-CoA dehydrogenase family.</text>
</comment>
<dbReference type="Pfam" id="PF02771">
    <property type="entry name" value="Acyl-CoA_dh_N"/>
    <property type="match status" value="1"/>
</dbReference>
<evidence type="ECO:0000259" key="7">
    <source>
        <dbReference type="Pfam" id="PF02771"/>
    </source>
</evidence>
<dbReference type="GO" id="GO:0050660">
    <property type="term" value="F:flavin adenine dinucleotide binding"/>
    <property type="evidence" value="ECO:0007669"/>
    <property type="project" value="InterPro"/>
</dbReference>
<accession>A0A222VN19</accession>
<dbReference type="InterPro" id="IPR036250">
    <property type="entry name" value="AcylCo_DH-like_C"/>
</dbReference>
<dbReference type="InterPro" id="IPR009075">
    <property type="entry name" value="AcylCo_DH/oxidase_C"/>
</dbReference>
<dbReference type="InterPro" id="IPR009100">
    <property type="entry name" value="AcylCoA_DH/oxidase_NM_dom_sf"/>
</dbReference>
<name>A0A222VN19_9PSEU</name>
<evidence type="ECO:0000313" key="8">
    <source>
        <dbReference type="EMBL" id="SDC09803.1"/>
    </source>
</evidence>
<feature type="domain" description="Acyl-CoA dehydrogenase/oxidase C-terminal" evidence="6">
    <location>
        <begin position="215"/>
        <end position="350"/>
    </location>
</feature>
<gene>
    <name evidence="8" type="ORF">SAMN05421630_101411</name>
</gene>
<feature type="domain" description="Acyl-CoA dehydrogenase/oxidase N-terminal" evidence="7">
    <location>
        <begin position="7"/>
        <end position="117"/>
    </location>
</feature>
<dbReference type="OrthoDB" id="8677713at2"/>
<organism evidence="8 9">
    <name type="scientific">Prauserella marina</name>
    <dbReference type="NCBI Taxonomy" id="530584"/>
    <lineage>
        <taxon>Bacteria</taxon>
        <taxon>Bacillati</taxon>
        <taxon>Actinomycetota</taxon>
        <taxon>Actinomycetes</taxon>
        <taxon>Pseudonocardiales</taxon>
        <taxon>Pseudonocardiaceae</taxon>
        <taxon>Prauserella</taxon>
    </lineage>
</organism>
<dbReference type="Gene3D" id="1.10.540.10">
    <property type="entry name" value="Acyl-CoA dehydrogenase/oxidase, N-terminal domain"/>
    <property type="match status" value="1"/>
</dbReference>
<evidence type="ECO:0000256" key="2">
    <source>
        <dbReference type="ARBA" id="ARBA00009347"/>
    </source>
</evidence>
<evidence type="ECO:0000256" key="4">
    <source>
        <dbReference type="ARBA" id="ARBA00022827"/>
    </source>
</evidence>
<dbReference type="GO" id="GO:0003995">
    <property type="term" value="F:acyl-CoA dehydrogenase activity"/>
    <property type="evidence" value="ECO:0007669"/>
    <property type="project" value="TreeGrafter"/>
</dbReference>
<dbReference type="PANTHER" id="PTHR43884:SF20">
    <property type="entry name" value="ACYL-COA DEHYDROGENASE FADE28"/>
    <property type="match status" value="1"/>
</dbReference>
<reference evidence="8 9" key="1">
    <citation type="submission" date="2016-10" db="EMBL/GenBank/DDBJ databases">
        <authorList>
            <person name="de Groot N.N."/>
        </authorList>
    </citation>
    <scope>NUCLEOTIDE SEQUENCE [LARGE SCALE GENOMIC DNA]</scope>
    <source>
        <strain evidence="8 9">CGMCC 4.5506</strain>
    </source>
</reference>
<sequence>MRLVLDDEQRQLRSAVRDVIADHCPPARVRSVIGEQGWDPALWRRLCELGVTGLAVPERFGGERAGPVERCVVLEELGRSLAPVPYLASACLAVDAVRALDDESLSADVLPRLASGELIGTVAVSPVDTVEAREDGGTWTLHGTADYVIAGDVAEFVLVYAGATGWFAVTGSRQYTPLDTLDPTRRLGRLEFAGTPATRIACADPESVLRAVTDATAIALAAESVGGMAWVLETTVDYAKARVQFGRAIGSYQAVKHACADMYSTYEQAVSVLRYAAWASAEAAGEAPAAAALASVYIGPAYFDVAATGLQLHGGIGYTWEHDAHLYYKRAKTNELLLGPADRAGKTLATALGI</sequence>
<keyword evidence="5" id="KW-0560">Oxidoreductase</keyword>
<dbReference type="AlphaFoldDB" id="A0A222VN19"/>
<dbReference type="PANTHER" id="PTHR43884">
    <property type="entry name" value="ACYL-COA DEHYDROGENASE"/>
    <property type="match status" value="1"/>
</dbReference>
<evidence type="ECO:0000256" key="5">
    <source>
        <dbReference type="ARBA" id="ARBA00023002"/>
    </source>
</evidence>
<dbReference type="RefSeq" id="WP_091795596.1">
    <property type="nucleotide sequence ID" value="NZ_CP016353.1"/>
</dbReference>
<dbReference type="Pfam" id="PF00441">
    <property type="entry name" value="Acyl-CoA_dh_1"/>
    <property type="match status" value="1"/>
</dbReference>
<dbReference type="EMBL" id="FMZE01000001">
    <property type="protein sequence ID" value="SDC09803.1"/>
    <property type="molecule type" value="Genomic_DNA"/>
</dbReference>
<keyword evidence="9" id="KW-1185">Reference proteome</keyword>
<dbReference type="SUPFAM" id="SSF47203">
    <property type="entry name" value="Acyl-CoA dehydrogenase C-terminal domain-like"/>
    <property type="match status" value="1"/>
</dbReference>
<comment type="cofactor">
    <cofactor evidence="1">
        <name>FAD</name>
        <dbReference type="ChEBI" id="CHEBI:57692"/>
    </cofactor>
</comment>
<dbReference type="KEGG" id="pmad:BAY61_10240"/>
<evidence type="ECO:0000259" key="6">
    <source>
        <dbReference type="Pfam" id="PF00441"/>
    </source>
</evidence>
<dbReference type="STRING" id="530584.SAMN05421630_101411"/>
<dbReference type="Proteomes" id="UP000199494">
    <property type="component" value="Unassembled WGS sequence"/>
</dbReference>
<evidence type="ECO:0000256" key="3">
    <source>
        <dbReference type="ARBA" id="ARBA00022630"/>
    </source>
</evidence>
<protein>
    <submittedName>
        <fullName evidence="8">Acyl-CoA dehydrogenase</fullName>
    </submittedName>
</protein>
<dbReference type="InterPro" id="IPR037069">
    <property type="entry name" value="AcylCoA_DH/ox_N_sf"/>
</dbReference>
<evidence type="ECO:0000313" key="9">
    <source>
        <dbReference type="Proteomes" id="UP000199494"/>
    </source>
</evidence>
<dbReference type="Gene3D" id="1.20.140.10">
    <property type="entry name" value="Butyryl-CoA Dehydrogenase, subunit A, domain 3"/>
    <property type="match status" value="1"/>
</dbReference>
<dbReference type="InterPro" id="IPR013786">
    <property type="entry name" value="AcylCoA_DH/ox_N"/>
</dbReference>
<keyword evidence="3" id="KW-0285">Flavoprotein</keyword>
<dbReference type="SUPFAM" id="SSF56645">
    <property type="entry name" value="Acyl-CoA dehydrogenase NM domain-like"/>
    <property type="match status" value="1"/>
</dbReference>
<proteinExistence type="inferred from homology"/>
<evidence type="ECO:0000256" key="1">
    <source>
        <dbReference type="ARBA" id="ARBA00001974"/>
    </source>
</evidence>
<keyword evidence="4" id="KW-0274">FAD</keyword>